<feature type="chain" id="PRO_5046082101" evidence="5">
    <location>
        <begin position="32"/>
        <end position="1503"/>
    </location>
</feature>
<reference evidence="7 8" key="1">
    <citation type="submission" date="2024-03" db="EMBL/GenBank/DDBJ databases">
        <title>Human intestinal bacterial collection.</title>
        <authorList>
            <person name="Pauvert C."/>
            <person name="Hitch T.C.A."/>
            <person name="Clavel T."/>
        </authorList>
    </citation>
    <scope>NUCLEOTIDE SEQUENCE [LARGE SCALE GENOMIC DNA]</scope>
    <source>
        <strain evidence="7 8">CLA-SR-H028</strain>
    </source>
</reference>
<feature type="repeat" description="Cell wall-binding" evidence="4">
    <location>
        <begin position="1343"/>
        <end position="1362"/>
    </location>
</feature>
<dbReference type="PANTHER" id="PTHR10963:SF55">
    <property type="entry name" value="GLYCOSIDE HYDROLASE FAMILY 16 PROTEIN"/>
    <property type="match status" value="1"/>
</dbReference>
<dbReference type="Pfam" id="PF00754">
    <property type="entry name" value="F5_F8_type_C"/>
    <property type="match status" value="1"/>
</dbReference>
<evidence type="ECO:0000256" key="2">
    <source>
        <dbReference type="ARBA" id="ARBA00022737"/>
    </source>
</evidence>
<keyword evidence="2" id="KW-0677">Repeat</keyword>
<evidence type="ECO:0000256" key="4">
    <source>
        <dbReference type="PROSITE-ProRule" id="PRU00591"/>
    </source>
</evidence>
<evidence type="ECO:0000313" key="7">
    <source>
        <dbReference type="EMBL" id="MEQ2432323.1"/>
    </source>
</evidence>
<evidence type="ECO:0000256" key="3">
    <source>
        <dbReference type="ARBA" id="ARBA00023295"/>
    </source>
</evidence>
<name>A0ABV1DPL2_9FIRM</name>
<feature type="repeat" description="Cell wall-binding" evidence="4">
    <location>
        <begin position="1463"/>
        <end position="1482"/>
    </location>
</feature>
<keyword evidence="3" id="KW-0378">Hydrolase</keyword>
<feature type="repeat" description="Cell wall-binding" evidence="4">
    <location>
        <begin position="1363"/>
        <end position="1382"/>
    </location>
</feature>
<feature type="repeat" description="Cell wall-binding" evidence="4">
    <location>
        <begin position="1423"/>
        <end position="1442"/>
    </location>
</feature>
<feature type="repeat" description="Cell wall-binding" evidence="4">
    <location>
        <begin position="1303"/>
        <end position="1322"/>
    </location>
</feature>
<feature type="repeat" description="Cell wall-binding" evidence="4">
    <location>
        <begin position="1323"/>
        <end position="1342"/>
    </location>
</feature>
<feature type="repeat" description="Cell wall-binding" evidence="4">
    <location>
        <begin position="1283"/>
        <end position="1302"/>
    </location>
</feature>
<protein>
    <submittedName>
        <fullName evidence="7">Family 16 glycosylhydrolase</fullName>
    </submittedName>
</protein>
<dbReference type="Gene3D" id="2.60.120.260">
    <property type="entry name" value="Galactose-binding domain-like"/>
    <property type="match status" value="3"/>
</dbReference>
<dbReference type="SUPFAM" id="SSF69360">
    <property type="entry name" value="Cell wall binding repeat"/>
    <property type="match status" value="2"/>
</dbReference>
<evidence type="ECO:0000259" key="6">
    <source>
        <dbReference type="PROSITE" id="PS51762"/>
    </source>
</evidence>
<dbReference type="Gene3D" id="1.20.1270.90">
    <property type="entry name" value="AF1782-like"/>
    <property type="match status" value="1"/>
</dbReference>
<dbReference type="Pfam" id="PF01473">
    <property type="entry name" value="Choline_bind_1"/>
    <property type="match status" value="3"/>
</dbReference>
<keyword evidence="5" id="KW-0732">Signal</keyword>
<dbReference type="RefSeq" id="WP_118743708.1">
    <property type="nucleotide sequence ID" value="NZ_JBBMFP010000013.1"/>
</dbReference>
<dbReference type="InterPro" id="IPR050546">
    <property type="entry name" value="Glycosyl_Hydrlase_16"/>
</dbReference>
<evidence type="ECO:0000313" key="8">
    <source>
        <dbReference type="Proteomes" id="UP001457898"/>
    </source>
</evidence>
<evidence type="ECO:0000256" key="1">
    <source>
        <dbReference type="ARBA" id="ARBA00006865"/>
    </source>
</evidence>
<dbReference type="InterPro" id="IPR000421">
    <property type="entry name" value="FA58C"/>
</dbReference>
<feature type="repeat" description="Cell wall-binding" evidence="4">
    <location>
        <begin position="1403"/>
        <end position="1422"/>
    </location>
</feature>
<dbReference type="Gene3D" id="1.20.1270.70">
    <property type="entry name" value="Designed single chain three-helix bundle"/>
    <property type="match status" value="2"/>
</dbReference>
<dbReference type="Pfam" id="PF07554">
    <property type="entry name" value="FIVAR"/>
    <property type="match status" value="3"/>
</dbReference>
<organism evidence="7 8">
    <name type="scientific">Blautia caccae</name>
    <dbReference type="NCBI Taxonomy" id="3133175"/>
    <lineage>
        <taxon>Bacteria</taxon>
        <taxon>Bacillati</taxon>
        <taxon>Bacillota</taxon>
        <taxon>Clostridia</taxon>
        <taxon>Lachnospirales</taxon>
        <taxon>Lachnospiraceae</taxon>
        <taxon>Blautia</taxon>
    </lineage>
</organism>
<dbReference type="Pfam" id="PF00722">
    <property type="entry name" value="Glyco_hydro_16"/>
    <property type="match status" value="1"/>
</dbReference>
<comment type="similarity">
    <text evidence="1">Belongs to the glycosyl hydrolase 16 family.</text>
</comment>
<dbReference type="Pfam" id="PF19127">
    <property type="entry name" value="Choline_bind_3"/>
    <property type="match status" value="3"/>
</dbReference>
<dbReference type="InterPro" id="IPR008979">
    <property type="entry name" value="Galactose-bd-like_sf"/>
</dbReference>
<dbReference type="Gene3D" id="2.60.120.200">
    <property type="match status" value="1"/>
</dbReference>
<dbReference type="InterPro" id="IPR013320">
    <property type="entry name" value="ConA-like_dom_sf"/>
</dbReference>
<dbReference type="Gene3D" id="2.10.270.10">
    <property type="entry name" value="Cholin Binding"/>
    <property type="match status" value="3"/>
</dbReference>
<feature type="domain" description="GH16" evidence="6">
    <location>
        <begin position="582"/>
        <end position="828"/>
    </location>
</feature>
<feature type="signal peptide" evidence="5">
    <location>
        <begin position="1"/>
        <end position="31"/>
    </location>
</feature>
<feature type="repeat" description="Cell wall-binding" evidence="4">
    <location>
        <begin position="1383"/>
        <end position="1402"/>
    </location>
</feature>
<dbReference type="CDD" id="cd08023">
    <property type="entry name" value="GH16_laminarinase_like"/>
    <property type="match status" value="1"/>
</dbReference>
<dbReference type="Gene3D" id="2.20.120.10">
    <property type="entry name" value="Multimodular pneumococcal cell wall endolysin, domain 3"/>
    <property type="match status" value="1"/>
</dbReference>
<dbReference type="Proteomes" id="UP001457898">
    <property type="component" value="Unassembled WGS sequence"/>
</dbReference>
<proteinExistence type="inferred from homology"/>
<feature type="repeat" description="Cell wall-binding" evidence="4">
    <location>
        <begin position="1263"/>
        <end position="1282"/>
    </location>
</feature>
<evidence type="ECO:0000256" key="5">
    <source>
        <dbReference type="SAM" id="SignalP"/>
    </source>
</evidence>
<sequence length="1503" mass="166566">MKRNKKASKALSFFMALALTAGNLSPAAVKADTITVDKNILQGLIPTTNAEGGITNPEAATDGINYDSDVDANNTRIDAGAEIGGDDNGYSQWNPVYLQYDFGDVYSVKAVDLYRNTYPAATSTFKDVKVEVSTSEDFSDSTILYGDPDGEDFLETVDTKGESQYLAPETEIEARYLRVWGKGHYIENTNSAWKGYSSGVLFTEIEVIASVEQEQPAPDPDPGDDEEMVDANIMTGLIPTSNTPHQIVTGGSTVPQVQILNPEAATDGVRSGSEDDSNNTKIIAGQEIGGNDNGYSGWDHVYLQYDFGKVRDVKEIDLYHNTYPNAVSTFKDVKVELSSTEDFAESTIVSDTADYEETTSNKGQPQVITLPETVSAQYIRIWQRGHYIQNTNSSWKGYSNGILFNEIEVIASIPKSEVPAPPPEEEAQNIALGKLPYVRGLTPTNIEAITDGAVNDNYAVHNSTGERWLQFEYKNAYQMKEICFKLEEGTYQSVKVSVSSSPTSAGQTVFQEYNWTQGPDMQTITLDTPVTGKCVRFTVNKDNNSPTKYSEVEIWATGKSYDESKPEYTAPDSKYDTLVWADEFDGDSVDESKWNIIDGMANHAAIYNKGAVSIVKDGDESCLAINSKNYESTDALIDAVGWDQYGSQELAEKVTWSSGRLESKNKFSFQFGRMAVRAKPNDSKGIWPAIWMLCQDETGHDEIDVLEYLGQDAWSAWTTNHFGILGYNKGSHGIATNNYEAWCQDFHVFEVEWDPEAITFFIDGNQVHKTTQAKDDGRDGMHTRPMFPILETQVGDGWVGDVDYSKQDTKQDSDFLVDWVRVYQTECQAVARFDDLTDISGGTNDDYFISASSATDGLMTLTKGDAPYEDKDNFYYGGQPRYEDSRVAVKENAEDQSLVYKIPGVKDAHLTAYYQTLSDYAVWDGSAWTDKGKCIRETLQNGASLDFRVYTSPNGKDWTKFENVTTVNNFPEAYPSYARITFDAYGLPEDTNYVKVTFPNYKGVTYTLNSGEVKEVQNTDIQLAKVTFLQDQQEAADKSALEAVIAEAEALNAEDYTTESWNSLSDALTAGKALMDDASAFAEEIEDAAAAIRSAIDGLEVKPEADKTALKTLLDKAAKLKKSDYTAASWKTLTKAVEKGRQVLDDKKASDKDIADAATSIQKAMDNLKKVTKTNTASLKAALDKAAKLKQSDYTASSWKNLTKAVDAGKKVLNNKKASQKDIDKAANSIQKAISNLKKAARGVWKQNAKGWWYDYGNGKWPAGKWESIDGKWYAFDADGYMRTGWFREGNTWYYLTNSGAMATGWVKVGCYWYYLHNNGAMATGWVSVNGTWYYLTNSGAMATGWIKSGQTWYYLTSSGAMATGWIKPGNDWYYLTSSGAMATGWAKVDESWYYLTSSGAMATGWIRLGNNWYYLNASGRMATGWVKLGSSWYYLTSSGAMATGWIKDSGKWYYLTFSGAMATGWIKVNGTWYYLNGSGAMAENTWIGNYYVNSSGAWTKTR</sequence>
<comment type="caution">
    <text evidence="7">The sequence shown here is derived from an EMBL/GenBank/DDBJ whole genome shotgun (WGS) entry which is preliminary data.</text>
</comment>
<gene>
    <name evidence="7" type="ORF">WMO65_15040</name>
</gene>
<keyword evidence="3" id="KW-0326">Glycosidase</keyword>
<dbReference type="SUPFAM" id="SSF49785">
    <property type="entry name" value="Galactose-binding domain-like"/>
    <property type="match status" value="3"/>
</dbReference>
<accession>A0ABV1DPL2</accession>
<dbReference type="EMBL" id="JBBMFP010000013">
    <property type="protein sequence ID" value="MEQ2432323.1"/>
    <property type="molecule type" value="Genomic_DNA"/>
</dbReference>
<feature type="repeat" description="Cell wall-binding" evidence="4">
    <location>
        <begin position="1443"/>
        <end position="1462"/>
    </location>
</feature>
<dbReference type="PANTHER" id="PTHR10963">
    <property type="entry name" value="GLYCOSYL HYDROLASE-RELATED"/>
    <property type="match status" value="1"/>
</dbReference>
<dbReference type="InterPro" id="IPR000757">
    <property type="entry name" value="Beta-glucanase-like"/>
</dbReference>
<dbReference type="PROSITE" id="PS51170">
    <property type="entry name" value="CW"/>
    <property type="match status" value="11"/>
</dbReference>
<dbReference type="InterPro" id="IPR018337">
    <property type="entry name" value="Cell_wall/Cho-bd_repeat"/>
</dbReference>
<dbReference type="SUPFAM" id="SSF49899">
    <property type="entry name" value="Concanavalin A-like lectins/glucanases"/>
    <property type="match status" value="1"/>
</dbReference>
<keyword evidence="8" id="KW-1185">Reference proteome</keyword>
<dbReference type="PROSITE" id="PS51762">
    <property type="entry name" value="GH16_2"/>
    <property type="match status" value="1"/>
</dbReference>